<organism evidence="1 2">
    <name type="scientific">Trichinella zimbabwensis</name>
    <dbReference type="NCBI Taxonomy" id="268475"/>
    <lineage>
        <taxon>Eukaryota</taxon>
        <taxon>Metazoa</taxon>
        <taxon>Ecdysozoa</taxon>
        <taxon>Nematoda</taxon>
        <taxon>Enoplea</taxon>
        <taxon>Dorylaimia</taxon>
        <taxon>Trichinellida</taxon>
        <taxon>Trichinellidae</taxon>
        <taxon>Trichinella</taxon>
    </lineage>
</organism>
<protein>
    <submittedName>
        <fullName evidence="1">Uncharacterized protein</fullName>
    </submittedName>
</protein>
<evidence type="ECO:0000313" key="2">
    <source>
        <dbReference type="Proteomes" id="UP000055024"/>
    </source>
</evidence>
<evidence type="ECO:0000313" key="1">
    <source>
        <dbReference type="EMBL" id="KRY97300.1"/>
    </source>
</evidence>
<dbReference type="EMBL" id="JYDP01002146">
    <property type="protein sequence ID" value="KRY97300.1"/>
    <property type="molecule type" value="Genomic_DNA"/>
</dbReference>
<comment type="caution">
    <text evidence="1">The sequence shown here is derived from an EMBL/GenBank/DDBJ whole genome shotgun (WGS) entry which is preliminary data.</text>
</comment>
<dbReference type="AlphaFoldDB" id="A0A0V1GGA0"/>
<dbReference type="Proteomes" id="UP000055024">
    <property type="component" value="Unassembled WGS sequence"/>
</dbReference>
<keyword evidence="2" id="KW-1185">Reference proteome</keyword>
<reference evidence="1 2" key="1">
    <citation type="submission" date="2015-01" db="EMBL/GenBank/DDBJ databases">
        <title>Evolution of Trichinella species and genotypes.</title>
        <authorList>
            <person name="Korhonen P.K."/>
            <person name="Edoardo P."/>
            <person name="Giuseppe L.R."/>
            <person name="Gasser R.B."/>
        </authorList>
    </citation>
    <scope>NUCLEOTIDE SEQUENCE [LARGE SCALE GENOMIC DNA]</scope>
    <source>
        <strain evidence="1">ISS1029</strain>
    </source>
</reference>
<sequence>MLEMFHEQKLAVSGDVKRELTEMPTLKAIYSKTTGLFSVKLSKTQ</sequence>
<accession>A0A0V1GGA0</accession>
<name>A0A0V1GGA0_9BILA</name>
<gene>
    <name evidence="1" type="ORF">T11_561</name>
</gene>
<proteinExistence type="predicted"/>